<dbReference type="CDD" id="cd02000">
    <property type="entry name" value="TPP_E1_PDC_ADC_BCADC"/>
    <property type="match status" value="1"/>
</dbReference>
<dbReference type="PANTHER" id="PTHR43257">
    <property type="entry name" value="PYRUVATE DEHYDROGENASE E1 COMPONENT BETA SUBUNIT"/>
    <property type="match status" value="1"/>
</dbReference>
<sequence>MLSDELTVAEAYRRMALIRRFEERVLELSAEGVVAGSVHPCIGQEAIPVGATAALQPQDRVLATYRGHGWALACGSDPTAVLAEIAQKAGGVNGGRAGSALLSDPDTGFLGENSIVGAGVPIAAGVALATLAQGTDRVVLTSIGDGAMNQGATTEGMIFAAARNLPVIFICENNGWSEMTPIAQMTRSGDLAQRGVGLGIESHVVDGCDPFAVRDAVAAAGETCRAGQGPVLLECKTVRLRGHYNRDIEHYRPKDDIAAAAADEPLARLLQARLASGELDDDTVDGIDEEVSALLEAITETVRDMPAPDPATALDHLYAGPVAVPPAVPRQPARELTYQRAINQALKEELEARPELLLYGEDVGFAGGIFGVSRGLQKQFGADRVFDTPIAESAILGSAVGAGLEGIPTVVEIMWADFVFVALDQIVNQAANVRYINRSRLHAPVTIRMQQGVTPGSCAQHSQSIEALLAHVPGIKVGLPATPQDAYDMVRAAIADPDPTVLIEHRSLYQQSGEVSSGGAGQRAEGARLHRSGADLTILTWGAILGDVLTAAEQLAAEGVEATVVDLRWLRPLDDATIAQAVAASSGRVLVVHEATTSGGFGAEVAARITEQHFDTLTGPVRRLGTPDTRIPSAPVLQDALRPSLAGIVAAARAVAGADRVAAGLAG</sequence>
<dbReference type="AlphaFoldDB" id="H6RKG4"/>
<dbReference type="InterPro" id="IPR005475">
    <property type="entry name" value="Transketolase-like_Pyr-bd"/>
</dbReference>
<dbReference type="SMART" id="SM00861">
    <property type="entry name" value="Transket_pyr"/>
    <property type="match status" value="1"/>
</dbReference>
<dbReference type="GO" id="GO:0004149">
    <property type="term" value="F:dihydrolipoyllysine-residue succinyltransferase activity"/>
    <property type="evidence" value="ECO:0007669"/>
    <property type="project" value="UniProtKB-EC"/>
</dbReference>
<evidence type="ECO:0000256" key="2">
    <source>
        <dbReference type="ARBA" id="ARBA00012945"/>
    </source>
</evidence>
<evidence type="ECO:0000256" key="6">
    <source>
        <dbReference type="ARBA" id="ARBA00051911"/>
    </source>
</evidence>
<evidence type="ECO:0000256" key="5">
    <source>
        <dbReference type="ARBA" id="ARBA00023052"/>
    </source>
</evidence>
<feature type="domain" description="Transketolase-like pyrimidine-binding" evidence="7">
    <location>
        <begin position="336"/>
        <end position="511"/>
    </location>
</feature>
<gene>
    <name evidence="8" type="ordered locus">BLASA_1451</name>
</gene>
<dbReference type="EC" id="2.3.1.61" evidence="2"/>
<keyword evidence="3" id="KW-0816">Tricarboxylic acid cycle</keyword>
<dbReference type="GO" id="GO:0000287">
    <property type="term" value="F:magnesium ion binding"/>
    <property type="evidence" value="ECO:0007669"/>
    <property type="project" value="UniProtKB-ARBA"/>
</dbReference>
<dbReference type="OrthoDB" id="9766715at2"/>
<dbReference type="eggNOG" id="COG1071">
    <property type="taxonomic scope" value="Bacteria"/>
</dbReference>
<evidence type="ECO:0000256" key="3">
    <source>
        <dbReference type="ARBA" id="ARBA00022532"/>
    </source>
</evidence>
<dbReference type="Pfam" id="PF02780">
    <property type="entry name" value="Transketolase_C"/>
    <property type="match status" value="1"/>
</dbReference>
<keyword evidence="9" id="KW-1185">Reference proteome</keyword>
<evidence type="ECO:0000259" key="7">
    <source>
        <dbReference type="SMART" id="SM00861"/>
    </source>
</evidence>
<proteinExistence type="predicted"/>
<accession>H6RKG4</accession>
<dbReference type="KEGG" id="bsd:BLASA_1451"/>
<dbReference type="GO" id="GO:0004591">
    <property type="term" value="F:oxoglutarate dehydrogenase (succinyl-transferring) activity"/>
    <property type="evidence" value="ECO:0007669"/>
    <property type="project" value="UniProtKB-EC"/>
</dbReference>
<dbReference type="InterPro" id="IPR001017">
    <property type="entry name" value="DH_E1"/>
</dbReference>
<dbReference type="eggNOG" id="COG0022">
    <property type="taxonomic scope" value="Bacteria"/>
</dbReference>
<dbReference type="InterPro" id="IPR033248">
    <property type="entry name" value="Transketolase_C"/>
</dbReference>
<dbReference type="GO" id="GO:0006099">
    <property type="term" value="P:tricarboxylic acid cycle"/>
    <property type="evidence" value="ECO:0007669"/>
    <property type="project" value="UniProtKB-KW"/>
</dbReference>
<keyword evidence="5" id="KW-0786">Thiamine pyrophosphate</keyword>
<dbReference type="STRING" id="1146883.BLASA_1451"/>
<reference evidence="8 9" key="1">
    <citation type="journal article" date="2012" name="J. Bacteriol.">
        <title>Genome Sequence of Blastococcus saxobsidens DD2, a Stone-Inhabiting Bacterium.</title>
        <authorList>
            <person name="Chouaia B."/>
            <person name="Crotti E."/>
            <person name="Brusetti L."/>
            <person name="Daffonchio D."/>
            <person name="Essoussi I."/>
            <person name="Nouioui I."/>
            <person name="Sbissi I."/>
            <person name="Ghodhbane-Gtari F."/>
            <person name="Gtari M."/>
            <person name="Vacherie B."/>
            <person name="Barbe V."/>
            <person name="Medigue C."/>
            <person name="Gury J."/>
            <person name="Pujic P."/>
            <person name="Normand P."/>
        </authorList>
    </citation>
    <scope>NUCLEOTIDE SEQUENCE [LARGE SCALE GENOMIC DNA]</scope>
    <source>
        <strain evidence="8 9">DD2</strain>
    </source>
</reference>
<evidence type="ECO:0000313" key="9">
    <source>
        <dbReference type="Proteomes" id="UP000007517"/>
    </source>
</evidence>
<comment type="catalytic activity">
    <reaction evidence="6">
        <text>N(6)-[(R)-lipoyl]-L-lysyl-[protein] + 2-oxoglutarate + H(+) = N(6)-[(R)-S(8)-succinyldihydrolipoyl]-L-lysyl-[protein] + CO2</text>
        <dbReference type="Rhea" id="RHEA:12188"/>
        <dbReference type="Rhea" id="RHEA-COMP:10474"/>
        <dbReference type="Rhea" id="RHEA-COMP:20092"/>
        <dbReference type="ChEBI" id="CHEBI:15378"/>
        <dbReference type="ChEBI" id="CHEBI:16526"/>
        <dbReference type="ChEBI" id="CHEBI:16810"/>
        <dbReference type="ChEBI" id="CHEBI:83099"/>
        <dbReference type="ChEBI" id="CHEBI:83120"/>
        <dbReference type="EC" id="1.2.4.2"/>
    </reaction>
</comment>
<dbReference type="InterPro" id="IPR009014">
    <property type="entry name" value="Transketo_C/PFOR_II"/>
</dbReference>
<dbReference type="HOGENOM" id="CLU_012907_2_1_11"/>
<dbReference type="Pfam" id="PF00676">
    <property type="entry name" value="E1_dh"/>
    <property type="match status" value="1"/>
</dbReference>
<dbReference type="FunFam" id="3.40.50.970:FF:000001">
    <property type="entry name" value="Pyruvate dehydrogenase E1 beta subunit"/>
    <property type="match status" value="1"/>
</dbReference>
<dbReference type="Gene3D" id="3.40.50.970">
    <property type="match status" value="2"/>
</dbReference>
<evidence type="ECO:0000313" key="8">
    <source>
        <dbReference type="EMBL" id="CCG02383.1"/>
    </source>
</evidence>
<evidence type="ECO:0000256" key="1">
    <source>
        <dbReference type="ARBA" id="ARBA00001964"/>
    </source>
</evidence>
<keyword evidence="4" id="KW-0560">Oxidoreductase</keyword>
<dbReference type="EMBL" id="FO117623">
    <property type="protein sequence ID" value="CCG02383.1"/>
    <property type="molecule type" value="Genomic_DNA"/>
</dbReference>
<evidence type="ECO:0000256" key="4">
    <source>
        <dbReference type="ARBA" id="ARBA00023002"/>
    </source>
</evidence>
<comment type="cofactor">
    <cofactor evidence="1">
        <name>thiamine diphosphate</name>
        <dbReference type="ChEBI" id="CHEBI:58937"/>
    </cofactor>
</comment>
<dbReference type="SUPFAM" id="SSF52922">
    <property type="entry name" value="TK C-terminal domain-like"/>
    <property type="match status" value="1"/>
</dbReference>
<dbReference type="CDD" id="cd07036">
    <property type="entry name" value="TPP_PYR_E1-PDHc-beta_like"/>
    <property type="match status" value="1"/>
</dbReference>
<dbReference type="RefSeq" id="WP_014375278.1">
    <property type="nucleotide sequence ID" value="NC_016943.1"/>
</dbReference>
<name>H6RKG4_BLASD</name>
<dbReference type="PANTHER" id="PTHR43257:SF2">
    <property type="entry name" value="PYRUVATE DEHYDROGENASE E1 COMPONENT SUBUNIT BETA"/>
    <property type="match status" value="1"/>
</dbReference>
<organism evidence="8 9">
    <name type="scientific">Blastococcus saxobsidens (strain DD2)</name>
    <dbReference type="NCBI Taxonomy" id="1146883"/>
    <lineage>
        <taxon>Bacteria</taxon>
        <taxon>Bacillati</taxon>
        <taxon>Actinomycetota</taxon>
        <taxon>Actinomycetes</taxon>
        <taxon>Geodermatophilales</taxon>
        <taxon>Geodermatophilaceae</taxon>
        <taxon>Blastococcus</taxon>
    </lineage>
</organism>
<dbReference type="InterPro" id="IPR029061">
    <property type="entry name" value="THDP-binding"/>
</dbReference>
<dbReference type="Proteomes" id="UP000007517">
    <property type="component" value="Chromosome"/>
</dbReference>
<dbReference type="Gene3D" id="3.40.50.920">
    <property type="match status" value="1"/>
</dbReference>
<reference evidence="9" key="2">
    <citation type="submission" date="2012-02" db="EMBL/GenBank/DDBJ databases">
        <title>Complete genome sequence of Blastococcus saxobsidens strain DD2.</title>
        <authorList>
            <person name="Genoscope."/>
        </authorList>
    </citation>
    <scope>NUCLEOTIDE SEQUENCE [LARGE SCALE GENOMIC DNA]</scope>
    <source>
        <strain evidence="9">DD2</strain>
    </source>
</reference>
<dbReference type="Pfam" id="PF02779">
    <property type="entry name" value="Transket_pyr"/>
    <property type="match status" value="1"/>
</dbReference>
<dbReference type="SUPFAM" id="SSF52518">
    <property type="entry name" value="Thiamin diphosphate-binding fold (THDP-binding)"/>
    <property type="match status" value="2"/>
</dbReference>
<protein>
    <recommendedName>
        <fullName evidence="2">dihydrolipoyllysine-residue succinyltransferase</fullName>
        <ecNumber evidence="2">2.3.1.61</ecNumber>
    </recommendedName>
</protein>